<evidence type="ECO:0000256" key="1">
    <source>
        <dbReference type="ARBA" id="ARBA00022691"/>
    </source>
</evidence>
<reference evidence="4" key="1">
    <citation type="submission" date="2018-11" db="EMBL/GenBank/DDBJ databases">
        <authorList>
            <consortium name="Pathogen Informatics"/>
        </authorList>
    </citation>
    <scope>NUCLEOTIDE SEQUENCE</scope>
</reference>
<dbReference type="PANTHER" id="PTHR11006:SF4">
    <property type="entry name" value="PROTEIN ARGININE N-METHYLTRANSFERASE 7"/>
    <property type="match status" value="1"/>
</dbReference>
<dbReference type="EMBL" id="CAAALY010040180">
    <property type="protein sequence ID" value="VEL19120.1"/>
    <property type="molecule type" value="Genomic_DNA"/>
</dbReference>
<dbReference type="OrthoDB" id="7848332at2759"/>
<evidence type="ECO:0000259" key="3">
    <source>
        <dbReference type="Pfam" id="PF13649"/>
    </source>
</evidence>
<dbReference type="PROSITE" id="PS51678">
    <property type="entry name" value="SAM_MT_PRMT"/>
    <property type="match status" value="1"/>
</dbReference>
<keyword evidence="5" id="KW-1185">Reference proteome</keyword>
<protein>
    <recommendedName>
        <fullName evidence="3">Methyltransferase domain-containing protein</fullName>
    </recommendedName>
</protein>
<keyword evidence="2" id="KW-0489">Methyltransferase</keyword>
<keyword evidence="1 2" id="KW-0949">S-adenosyl-L-methionine</keyword>
<feature type="domain" description="Methyltransferase" evidence="3">
    <location>
        <begin position="176"/>
        <end position="263"/>
    </location>
</feature>
<dbReference type="CDD" id="cd02440">
    <property type="entry name" value="AdoMet_MTases"/>
    <property type="match status" value="1"/>
</dbReference>
<sequence>MLAYLDIETLLPNGICASLPGNSSVQNEKESLLSLVSELKCQLAACKRFLNELITEPLPLCQNCSGSPTPVSASDRDAEKQLSYPINNSFGDDESYFLSYSHYGIHAEMLSKDLISSVVYLFASELKAMSSQCLFIFNAFAKFIVYHFWLGDDVRSGSYRTFIINNADSLFKGKRVLDVGAGTGILSLFATQASAEHVFAVEASAEMFAATCETILENKLEDLITVIHDRAELAQLPVSKVDVVISEWMGHFLLHESMLESVIQIANR</sequence>
<evidence type="ECO:0000313" key="5">
    <source>
        <dbReference type="Proteomes" id="UP000784294"/>
    </source>
</evidence>
<dbReference type="InterPro" id="IPR025799">
    <property type="entry name" value="Arg_MeTrfase"/>
</dbReference>
<dbReference type="InterPro" id="IPR041698">
    <property type="entry name" value="Methyltransf_25"/>
</dbReference>
<dbReference type="GO" id="GO:0032259">
    <property type="term" value="P:methylation"/>
    <property type="evidence" value="ECO:0007669"/>
    <property type="project" value="UniProtKB-KW"/>
</dbReference>
<comment type="caution">
    <text evidence="4">The sequence shown here is derived from an EMBL/GenBank/DDBJ whole genome shotgun (WGS) entry which is preliminary data.</text>
</comment>
<evidence type="ECO:0000256" key="2">
    <source>
        <dbReference type="PROSITE-ProRule" id="PRU01015"/>
    </source>
</evidence>
<dbReference type="PANTHER" id="PTHR11006">
    <property type="entry name" value="PROTEIN ARGININE N-METHYLTRANSFERASE"/>
    <property type="match status" value="1"/>
</dbReference>
<dbReference type="SUPFAM" id="SSF53335">
    <property type="entry name" value="S-adenosyl-L-methionine-dependent methyltransferases"/>
    <property type="match status" value="1"/>
</dbReference>
<dbReference type="InterPro" id="IPR029063">
    <property type="entry name" value="SAM-dependent_MTases_sf"/>
</dbReference>
<dbReference type="AlphaFoldDB" id="A0A3S5CLU8"/>
<gene>
    <name evidence="4" type="ORF">PXEA_LOCUS12560</name>
</gene>
<keyword evidence="2" id="KW-0808">Transferase</keyword>
<dbReference type="Gene3D" id="3.40.50.150">
    <property type="entry name" value="Vaccinia Virus protein VP39"/>
    <property type="match status" value="1"/>
</dbReference>
<evidence type="ECO:0000313" key="4">
    <source>
        <dbReference type="EMBL" id="VEL19120.1"/>
    </source>
</evidence>
<accession>A0A3S5CLU8</accession>
<dbReference type="GO" id="GO:0042054">
    <property type="term" value="F:histone methyltransferase activity"/>
    <property type="evidence" value="ECO:0007669"/>
    <property type="project" value="TreeGrafter"/>
</dbReference>
<dbReference type="GO" id="GO:0016274">
    <property type="term" value="F:protein-arginine N-methyltransferase activity"/>
    <property type="evidence" value="ECO:0007669"/>
    <property type="project" value="InterPro"/>
</dbReference>
<organism evidence="4 5">
    <name type="scientific">Protopolystoma xenopodis</name>
    <dbReference type="NCBI Taxonomy" id="117903"/>
    <lineage>
        <taxon>Eukaryota</taxon>
        <taxon>Metazoa</taxon>
        <taxon>Spiralia</taxon>
        <taxon>Lophotrochozoa</taxon>
        <taxon>Platyhelminthes</taxon>
        <taxon>Monogenea</taxon>
        <taxon>Polyopisthocotylea</taxon>
        <taxon>Polystomatidea</taxon>
        <taxon>Polystomatidae</taxon>
        <taxon>Protopolystoma</taxon>
    </lineage>
</organism>
<proteinExistence type="predicted"/>
<dbReference type="Pfam" id="PF13649">
    <property type="entry name" value="Methyltransf_25"/>
    <property type="match status" value="1"/>
</dbReference>
<dbReference type="Proteomes" id="UP000784294">
    <property type="component" value="Unassembled WGS sequence"/>
</dbReference>
<name>A0A3S5CLU8_9PLAT</name>